<accession>A0A1I6FFP2</accession>
<dbReference type="EMBL" id="FOYL01000015">
    <property type="protein sequence ID" value="SFR28750.1"/>
    <property type="molecule type" value="Genomic_DNA"/>
</dbReference>
<sequence>MSKCLLVIAQTLPDPSEDVVGMRLAAAIIGVFGQGEGPAQVVQRLGR</sequence>
<keyword evidence="2" id="KW-1185">Reference proteome</keyword>
<name>A0A1I6FFP2_9PSEU</name>
<dbReference type="AlphaFoldDB" id="A0A1I6FFP2"/>
<organism evidence="1 2">
    <name type="scientific">Lentzea waywayandensis</name>
    <dbReference type="NCBI Taxonomy" id="84724"/>
    <lineage>
        <taxon>Bacteria</taxon>
        <taxon>Bacillati</taxon>
        <taxon>Actinomycetota</taxon>
        <taxon>Actinomycetes</taxon>
        <taxon>Pseudonocardiales</taxon>
        <taxon>Pseudonocardiaceae</taxon>
        <taxon>Lentzea</taxon>
    </lineage>
</organism>
<protein>
    <submittedName>
        <fullName evidence="1">Uncharacterized protein</fullName>
    </submittedName>
</protein>
<gene>
    <name evidence="1" type="ORF">SAMN04488564_11558</name>
</gene>
<reference evidence="2" key="1">
    <citation type="submission" date="2016-10" db="EMBL/GenBank/DDBJ databases">
        <authorList>
            <person name="Varghese N."/>
            <person name="Submissions S."/>
        </authorList>
    </citation>
    <scope>NUCLEOTIDE SEQUENCE [LARGE SCALE GENOMIC DNA]</scope>
    <source>
        <strain evidence="2">DSM 44232</strain>
    </source>
</reference>
<evidence type="ECO:0000313" key="1">
    <source>
        <dbReference type="EMBL" id="SFR28750.1"/>
    </source>
</evidence>
<dbReference type="Proteomes" id="UP000198583">
    <property type="component" value="Unassembled WGS sequence"/>
</dbReference>
<evidence type="ECO:0000313" key="2">
    <source>
        <dbReference type="Proteomes" id="UP000198583"/>
    </source>
</evidence>
<proteinExistence type="predicted"/>